<gene>
    <name evidence="17 18" type="primary">LOC117572257</name>
</gene>
<dbReference type="PANTHER" id="PTHR47154:SF2">
    <property type="entry name" value="G-PROTEIN COUPLED RECEPTOR MTH-RELATED"/>
    <property type="match status" value="1"/>
</dbReference>
<dbReference type="InterPro" id="IPR023311">
    <property type="entry name" value="Methusela_ecto_dom_2"/>
</dbReference>
<dbReference type="Gene3D" id="1.20.1070.10">
    <property type="entry name" value="Rhodopsin 7-helix transmembrane proteins"/>
    <property type="match status" value="1"/>
</dbReference>
<reference evidence="17 18" key="1">
    <citation type="submission" date="2025-04" db="UniProtKB">
        <authorList>
            <consortium name="RefSeq"/>
        </authorList>
    </citation>
    <scope>IDENTIFICATION</scope>
    <source>
        <strain evidence="17 18">15112-1751.03</strain>
        <tissue evidence="17 18">Whole Adult</tissue>
    </source>
</reference>
<feature type="transmembrane region" description="Helical" evidence="13">
    <location>
        <begin position="325"/>
        <end position="343"/>
    </location>
</feature>
<dbReference type="Pfam" id="PF06652">
    <property type="entry name" value="Methuselah_N"/>
    <property type="match status" value="1"/>
</dbReference>
<keyword evidence="4 13" id="KW-0812">Transmembrane</keyword>
<evidence type="ECO:0000256" key="7">
    <source>
        <dbReference type="ARBA" id="ARBA00023040"/>
    </source>
</evidence>
<dbReference type="SUPFAM" id="SSF63877">
    <property type="entry name" value="Methuselah ectodomain"/>
    <property type="match status" value="1"/>
</dbReference>
<accession>A0A9C6SU44</accession>
<dbReference type="GO" id="GO:0007166">
    <property type="term" value="P:cell surface receptor signaling pathway"/>
    <property type="evidence" value="ECO:0007669"/>
    <property type="project" value="InterPro"/>
</dbReference>
<proteinExistence type="inferred from homology"/>
<dbReference type="GO" id="GO:0008528">
    <property type="term" value="F:G protein-coupled peptide receptor activity"/>
    <property type="evidence" value="ECO:0007669"/>
    <property type="project" value="TreeGrafter"/>
</dbReference>
<dbReference type="InterPro" id="IPR017981">
    <property type="entry name" value="GPCR_2-like_7TM"/>
</dbReference>
<feature type="transmembrane region" description="Helical" evidence="13">
    <location>
        <begin position="215"/>
        <end position="237"/>
    </location>
</feature>
<keyword evidence="10" id="KW-0675">Receptor</keyword>
<dbReference type="PANTHER" id="PTHR47154">
    <property type="entry name" value="G-PROTEIN COUPLED RECEPTOR MTH-RELATED"/>
    <property type="match status" value="1"/>
</dbReference>
<feature type="chain" id="PRO_5044697852" evidence="14">
    <location>
        <begin position="20"/>
        <end position="526"/>
    </location>
</feature>
<evidence type="ECO:0000313" key="17">
    <source>
        <dbReference type="RefSeq" id="XP_051859470.1"/>
    </source>
</evidence>
<dbReference type="CDD" id="cd00251">
    <property type="entry name" value="Mth_Ecto"/>
    <property type="match status" value="1"/>
</dbReference>
<keyword evidence="9" id="KW-1015">Disulfide bond</keyword>
<organism evidence="16 17">
    <name type="scientific">Drosophila albomicans</name>
    <name type="common">Fruit fly</name>
    <dbReference type="NCBI Taxonomy" id="7291"/>
    <lineage>
        <taxon>Eukaryota</taxon>
        <taxon>Metazoa</taxon>
        <taxon>Ecdysozoa</taxon>
        <taxon>Arthropoda</taxon>
        <taxon>Hexapoda</taxon>
        <taxon>Insecta</taxon>
        <taxon>Pterygota</taxon>
        <taxon>Neoptera</taxon>
        <taxon>Endopterygota</taxon>
        <taxon>Diptera</taxon>
        <taxon>Brachycera</taxon>
        <taxon>Muscomorpha</taxon>
        <taxon>Ephydroidea</taxon>
        <taxon>Drosophilidae</taxon>
        <taxon>Drosophila</taxon>
    </lineage>
</organism>
<evidence type="ECO:0000256" key="1">
    <source>
        <dbReference type="ARBA" id="ARBA00004651"/>
    </source>
</evidence>
<dbReference type="GeneID" id="117572257"/>
<keyword evidence="7" id="KW-0297">G-protein coupled receptor</keyword>
<evidence type="ECO:0000256" key="10">
    <source>
        <dbReference type="ARBA" id="ARBA00023170"/>
    </source>
</evidence>
<comment type="similarity">
    <text evidence="2">Belongs to the G-protein coupled receptor 2 family. Mth subfamily.</text>
</comment>
<dbReference type="RefSeq" id="XP_051859471.1">
    <property type="nucleotide sequence ID" value="XM_052003511.1"/>
</dbReference>
<feature type="transmembrane region" description="Helical" evidence="13">
    <location>
        <begin position="285"/>
        <end position="304"/>
    </location>
</feature>
<protein>
    <submittedName>
        <fullName evidence="17 18">G-protein coupled receptor Mth-like isoform X3</fullName>
    </submittedName>
</protein>
<feature type="transmembrane region" description="Helical" evidence="13">
    <location>
        <begin position="462"/>
        <end position="480"/>
    </location>
</feature>
<dbReference type="OrthoDB" id="6134459at2759"/>
<dbReference type="InterPro" id="IPR044860">
    <property type="entry name" value="Methusela_ecto_dom_1"/>
</dbReference>
<evidence type="ECO:0000313" key="18">
    <source>
        <dbReference type="RefSeq" id="XP_051859471.1"/>
    </source>
</evidence>
<evidence type="ECO:0000259" key="15">
    <source>
        <dbReference type="PROSITE" id="PS50261"/>
    </source>
</evidence>
<feature type="transmembrane region" description="Helical" evidence="13">
    <location>
        <begin position="244"/>
        <end position="265"/>
    </location>
</feature>
<evidence type="ECO:0000256" key="2">
    <source>
        <dbReference type="ARBA" id="ARBA00008979"/>
    </source>
</evidence>
<evidence type="ECO:0000313" key="16">
    <source>
        <dbReference type="Proteomes" id="UP000515160"/>
    </source>
</evidence>
<feature type="signal peptide" evidence="14">
    <location>
        <begin position="1"/>
        <end position="19"/>
    </location>
</feature>
<dbReference type="Gene3D" id="2.170.180.11">
    <property type="entry name" value="Methuselah ectodomain, domain 2"/>
    <property type="match status" value="1"/>
</dbReference>
<dbReference type="CDD" id="cd15039">
    <property type="entry name" value="7tmB3_Methuselah-like"/>
    <property type="match status" value="1"/>
</dbReference>
<comment type="subcellular location">
    <subcellularLocation>
        <location evidence="1">Cell membrane</location>
        <topology evidence="1">Multi-pass membrane protein</topology>
    </subcellularLocation>
</comment>
<evidence type="ECO:0000256" key="12">
    <source>
        <dbReference type="ARBA" id="ARBA00023224"/>
    </source>
</evidence>
<dbReference type="FunFam" id="2.30.160.11:FF:000001">
    <property type="entry name" value="G-protein coupled receptor Mth"/>
    <property type="match status" value="1"/>
</dbReference>
<dbReference type="AlphaFoldDB" id="A0A9C6SU44"/>
<evidence type="ECO:0000256" key="14">
    <source>
        <dbReference type="SAM" id="SignalP"/>
    </source>
</evidence>
<keyword evidence="8 13" id="KW-0472">Membrane</keyword>
<feature type="transmembrane region" description="Helical" evidence="13">
    <location>
        <begin position="377"/>
        <end position="399"/>
    </location>
</feature>
<evidence type="ECO:0000256" key="13">
    <source>
        <dbReference type="SAM" id="Phobius"/>
    </source>
</evidence>
<name>A0A9C6SU44_DROAB</name>
<evidence type="ECO:0000256" key="9">
    <source>
        <dbReference type="ARBA" id="ARBA00023157"/>
    </source>
</evidence>
<dbReference type="InterPro" id="IPR010596">
    <property type="entry name" value="Methuselah_N_dom"/>
</dbReference>
<dbReference type="GO" id="GO:0005886">
    <property type="term" value="C:plasma membrane"/>
    <property type="evidence" value="ECO:0007669"/>
    <property type="project" value="UniProtKB-SubCell"/>
</dbReference>
<dbReference type="InterPro" id="IPR036272">
    <property type="entry name" value="Methuselah_N_sf"/>
</dbReference>
<dbReference type="Gene3D" id="2.30.160.11">
    <property type="match status" value="1"/>
</dbReference>
<dbReference type="RefSeq" id="XP_051859470.1">
    <property type="nucleotide sequence ID" value="XM_052003510.1"/>
</dbReference>
<dbReference type="Pfam" id="PF00002">
    <property type="entry name" value="7tm_2"/>
    <property type="match status" value="1"/>
</dbReference>
<dbReference type="InterPro" id="IPR000832">
    <property type="entry name" value="GPCR_2_secretin-like"/>
</dbReference>
<dbReference type="PROSITE" id="PS50261">
    <property type="entry name" value="G_PROTEIN_RECEP_F2_4"/>
    <property type="match status" value="1"/>
</dbReference>
<keyword evidence="16" id="KW-1185">Reference proteome</keyword>
<feature type="domain" description="G-protein coupled receptors family 2 profile 2" evidence="15">
    <location>
        <begin position="213"/>
        <end position="482"/>
    </location>
</feature>
<keyword evidence="3" id="KW-1003">Cell membrane</keyword>
<keyword evidence="5 14" id="KW-0732">Signal</keyword>
<dbReference type="InterPro" id="IPR051384">
    <property type="entry name" value="Mth_GPCR"/>
</dbReference>
<dbReference type="Proteomes" id="UP000515160">
    <property type="component" value="Chromosome 3"/>
</dbReference>
<keyword evidence="12" id="KW-0807">Transducer</keyword>
<sequence>MQQYTKLVLLVLLISSIKADIPGCDYFDTVKLLPTQKLANGSYKYENIIIPPEQTGEYDYEILQEGDREEVEKHLRGCACHLGTCIRFCCQKNALLVEDERKCSEDITGELQFDPMVNITLNNGTVVRRHVLNEFIVQHDLPVPCSAHFHLDALNEANAGWTLFENGTLLRHYGLVSLSKQDYCLQPHPIWNPLTNETILSLVPHNCYDKQPSQLIYNLLRFLSIIFLVITIIVYLYFDKLRNLQGLCFVNYMICISVAFAGLLLDKHVSSLSLIICQLNGYLGYFAVMAGFNWLTIISYDLWASSKVNNYNVQRNDLRLKFCKYNKYAWGVAALLTLIIMILDGVLSTEDNRYLAVLPGVALYNCWVKVDDWSAMIYYFGIITLQLIFNLIMFTLTAIRLVQLKKELRCQTLPEDRVKHVYLNKQTFGMFARLFVLMGIVWFFEIFSYLSTDHPSNAFFSLFDYVNCAQGIIIFILFVLKRSVLNLIWNRCRGIQSTNDEDASEEGIALQDRNGDSKKIGPNILT</sequence>
<evidence type="ECO:0000256" key="11">
    <source>
        <dbReference type="ARBA" id="ARBA00023180"/>
    </source>
</evidence>
<evidence type="ECO:0000256" key="3">
    <source>
        <dbReference type="ARBA" id="ARBA00022475"/>
    </source>
</evidence>
<feature type="transmembrane region" description="Helical" evidence="13">
    <location>
        <begin position="430"/>
        <end position="450"/>
    </location>
</feature>
<evidence type="ECO:0000256" key="4">
    <source>
        <dbReference type="ARBA" id="ARBA00022692"/>
    </source>
</evidence>
<keyword evidence="6 13" id="KW-1133">Transmembrane helix</keyword>
<evidence type="ECO:0000256" key="6">
    <source>
        <dbReference type="ARBA" id="ARBA00022989"/>
    </source>
</evidence>
<keyword evidence="11" id="KW-0325">Glycoprotein</keyword>
<evidence type="ECO:0000256" key="8">
    <source>
        <dbReference type="ARBA" id="ARBA00023136"/>
    </source>
</evidence>
<evidence type="ECO:0000256" key="5">
    <source>
        <dbReference type="ARBA" id="ARBA00022729"/>
    </source>
</evidence>